<keyword evidence="2" id="KW-1185">Reference proteome</keyword>
<name>A0A8G0LC52_9HYPO</name>
<dbReference type="Proteomes" id="UP000826661">
    <property type="component" value="Chromosome III"/>
</dbReference>
<reference evidence="1 2" key="1">
    <citation type="journal article" date="2021" name="BMC Genomics">
        <title>Telomere-to-telomere genome assembly of asparaginase-producing Trichoderma simmonsii.</title>
        <authorList>
            <person name="Chung D."/>
            <person name="Kwon Y.M."/>
            <person name="Yang Y."/>
        </authorList>
    </citation>
    <scope>NUCLEOTIDE SEQUENCE [LARGE SCALE GENOMIC DNA]</scope>
    <source>
        <strain evidence="1 2">GH-Sj1</strain>
    </source>
</reference>
<proteinExistence type="predicted"/>
<dbReference type="AlphaFoldDB" id="A0A8G0LC52"/>
<evidence type="ECO:0000313" key="2">
    <source>
        <dbReference type="Proteomes" id="UP000826661"/>
    </source>
</evidence>
<protein>
    <submittedName>
        <fullName evidence="1">Uncharacterized protein</fullName>
    </submittedName>
</protein>
<organism evidence="1 2">
    <name type="scientific">Trichoderma simmonsii</name>
    <dbReference type="NCBI Taxonomy" id="1491479"/>
    <lineage>
        <taxon>Eukaryota</taxon>
        <taxon>Fungi</taxon>
        <taxon>Dikarya</taxon>
        <taxon>Ascomycota</taxon>
        <taxon>Pezizomycotina</taxon>
        <taxon>Sordariomycetes</taxon>
        <taxon>Hypocreomycetidae</taxon>
        <taxon>Hypocreales</taxon>
        <taxon>Hypocreaceae</taxon>
        <taxon>Trichoderma</taxon>
    </lineage>
</organism>
<dbReference type="EMBL" id="CP075866">
    <property type="protein sequence ID" value="QYS98007.1"/>
    <property type="molecule type" value="Genomic_DNA"/>
</dbReference>
<sequence length="115" mass="12835">MNLQSHRLALPTAVNPGSSISSRLRNDGWLDMYSTKSAISAQAVSWFDKLQPPSSHLQPPGACRAFHLAPRQLLRRSPVPRTWRTTYSKAWLASLAPGVETSHTFPPWGCCDFLF</sequence>
<accession>A0A8G0LC52</accession>
<evidence type="ECO:0000313" key="1">
    <source>
        <dbReference type="EMBL" id="QYS98007.1"/>
    </source>
</evidence>
<gene>
    <name evidence="1" type="ORF">H0G86_005207</name>
</gene>